<dbReference type="GO" id="GO:0120231">
    <property type="term" value="C:DNA recombinase auxiliary factor complex"/>
    <property type="evidence" value="ECO:0007669"/>
    <property type="project" value="TreeGrafter"/>
</dbReference>
<dbReference type="GO" id="GO:0003690">
    <property type="term" value="F:double-stranded DNA binding"/>
    <property type="evidence" value="ECO:0007669"/>
    <property type="project" value="TreeGrafter"/>
</dbReference>
<reference evidence="11" key="1">
    <citation type="submission" date="2015-04" db="EMBL/GenBank/DDBJ databases">
        <title>The genome sequence of the plant pathogenic Rhizarian Plasmodiophora brassicae reveals insights in its biotrophic life cycle and the origin of chitin synthesis.</title>
        <authorList>
            <person name="Schwelm A."/>
            <person name="Fogelqvist J."/>
            <person name="Knaust A."/>
            <person name="Julke S."/>
            <person name="Lilja T."/>
            <person name="Dhandapani V."/>
            <person name="Bonilla-Rosso G."/>
            <person name="Karlsson M."/>
            <person name="Shevchenko A."/>
            <person name="Choi S.R."/>
            <person name="Kim H.G."/>
            <person name="Park J.Y."/>
            <person name="Lim Y.P."/>
            <person name="Ludwig-Muller J."/>
            <person name="Dixelius C."/>
        </authorList>
    </citation>
    <scope>NUCLEOTIDE SEQUENCE</scope>
    <source>
        <tissue evidence="11">Potato root galls</tissue>
    </source>
</reference>
<feature type="region of interest" description="Disordered" evidence="8">
    <location>
        <begin position="1"/>
        <end position="94"/>
    </location>
</feature>
<dbReference type="GO" id="GO:0000709">
    <property type="term" value="P:meiotic joint molecule formation"/>
    <property type="evidence" value="ECO:0007669"/>
    <property type="project" value="TreeGrafter"/>
</dbReference>
<evidence type="ECO:0000256" key="3">
    <source>
        <dbReference type="ARBA" id="ARBA00016093"/>
    </source>
</evidence>
<dbReference type="AlphaFoldDB" id="A0A0H5R6B7"/>
<evidence type="ECO:0000259" key="9">
    <source>
        <dbReference type="Pfam" id="PF07106"/>
    </source>
</evidence>
<proteinExistence type="inferred from homology"/>
<dbReference type="PANTHER" id="PTHR15938:SF0">
    <property type="entry name" value="HOMOLOGOUS-PAIRING PROTEIN 2 HOMOLOG"/>
    <property type="match status" value="1"/>
</dbReference>
<keyword evidence="5" id="KW-0233">DNA recombination</keyword>
<feature type="compositionally biased region" description="Low complexity" evidence="8">
    <location>
        <begin position="15"/>
        <end position="52"/>
    </location>
</feature>
<keyword evidence="4" id="KW-0175">Coiled coil</keyword>
<evidence type="ECO:0000256" key="5">
    <source>
        <dbReference type="ARBA" id="ARBA00023172"/>
    </source>
</evidence>
<dbReference type="InterPro" id="IPR040661">
    <property type="entry name" value="LZ3wCH"/>
</dbReference>
<evidence type="ECO:0000256" key="7">
    <source>
        <dbReference type="ARBA" id="ARBA00023254"/>
    </source>
</evidence>
<keyword evidence="6" id="KW-0539">Nucleus</keyword>
<evidence type="ECO:0000313" key="11">
    <source>
        <dbReference type="EMBL" id="CRZ09386.1"/>
    </source>
</evidence>
<accession>A0A0H5R6B7</accession>
<name>A0A0H5R6B7_9EUKA</name>
<protein>
    <recommendedName>
        <fullName evidence="3">Homologous-pairing protein 2 homolog</fullName>
    </recommendedName>
</protein>
<feature type="domain" description="Leucine zipper with capping helix" evidence="10">
    <location>
        <begin position="255"/>
        <end position="308"/>
    </location>
</feature>
<dbReference type="EMBL" id="HACM01008944">
    <property type="protein sequence ID" value="CRZ09386.1"/>
    <property type="molecule type" value="Transcribed_RNA"/>
</dbReference>
<dbReference type="GO" id="GO:0120230">
    <property type="term" value="F:recombinase activator activity"/>
    <property type="evidence" value="ECO:0007669"/>
    <property type="project" value="TreeGrafter"/>
</dbReference>
<comment type="similarity">
    <text evidence="2">Belongs to the HOP2 family.</text>
</comment>
<keyword evidence="7" id="KW-0469">Meiosis</keyword>
<evidence type="ECO:0000256" key="6">
    <source>
        <dbReference type="ARBA" id="ARBA00023242"/>
    </source>
</evidence>
<dbReference type="GO" id="GO:0010774">
    <property type="term" value="P:meiotic strand invasion involved in reciprocal meiotic recombination"/>
    <property type="evidence" value="ECO:0007669"/>
    <property type="project" value="TreeGrafter"/>
</dbReference>
<sequence length="319" mass="34892">MAKPASSSDDEGHESSSFAGSESNCGSDSGGDSSDFEEVSPAAKKPSKTAPARTGKKKSPAPPKKAPPAKTQKDNADGNIGAKRAPVSSEKTTAKKAKTTVLSDAKAVEAIKEYMLKTNRPYSHLNVFDNLHGAVKKVLVPKILNQLSDSGVLQQKDFGKVRIYLANQSNFDEVDQTEMDTIDDEIKVLTVTHTDSKSMLKSAQVDVAALKAKKSDAELHNENEALQRSLNEKKELLSSILGKDGDAPEPLISKEEFKLKKDMHRNYVKIWKQRRRSCNEMLDCILENCNMKKSELEDEIGVENDASVGVSLVTHDSFK</sequence>
<organism evidence="11">
    <name type="scientific">Spongospora subterranea</name>
    <dbReference type="NCBI Taxonomy" id="70186"/>
    <lineage>
        <taxon>Eukaryota</taxon>
        <taxon>Sar</taxon>
        <taxon>Rhizaria</taxon>
        <taxon>Endomyxa</taxon>
        <taxon>Phytomyxea</taxon>
        <taxon>Plasmodiophorida</taxon>
        <taxon>Plasmodiophoridae</taxon>
        <taxon>Spongospora</taxon>
    </lineage>
</organism>
<dbReference type="GO" id="GO:0000794">
    <property type="term" value="C:condensed nuclear chromosome"/>
    <property type="evidence" value="ECO:0007669"/>
    <property type="project" value="TreeGrafter"/>
</dbReference>
<dbReference type="InterPro" id="IPR036388">
    <property type="entry name" value="WH-like_DNA-bd_sf"/>
</dbReference>
<feature type="domain" description="Homologous-pairing protein 2 winged helix" evidence="9">
    <location>
        <begin position="107"/>
        <end position="167"/>
    </location>
</feature>
<evidence type="ECO:0000256" key="4">
    <source>
        <dbReference type="ARBA" id="ARBA00023054"/>
    </source>
</evidence>
<dbReference type="Gene3D" id="1.10.10.10">
    <property type="entry name" value="Winged helix-like DNA-binding domain superfamily/Winged helix DNA-binding domain"/>
    <property type="match status" value="1"/>
</dbReference>
<dbReference type="GO" id="GO:0007129">
    <property type="term" value="P:homologous chromosome pairing at meiosis"/>
    <property type="evidence" value="ECO:0007669"/>
    <property type="project" value="TreeGrafter"/>
</dbReference>
<evidence type="ECO:0000256" key="8">
    <source>
        <dbReference type="SAM" id="MobiDB-lite"/>
    </source>
</evidence>
<dbReference type="Pfam" id="PF07106">
    <property type="entry name" value="WHD_TBPIP"/>
    <property type="match status" value="1"/>
</dbReference>
<evidence type="ECO:0000256" key="1">
    <source>
        <dbReference type="ARBA" id="ARBA00004123"/>
    </source>
</evidence>
<evidence type="ECO:0000259" key="10">
    <source>
        <dbReference type="Pfam" id="PF18517"/>
    </source>
</evidence>
<evidence type="ECO:0000256" key="2">
    <source>
        <dbReference type="ARBA" id="ARBA00007922"/>
    </source>
</evidence>
<dbReference type="Pfam" id="PF18517">
    <property type="entry name" value="LZ3wCH"/>
    <property type="match status" value="1"/>
</dbReference>
<dbReference type="InterPro" id="IPR010776">
    <property type="entry name" value="Hop2_WH_dom"/>
</dbReference>
<dbReference type="PANTHER" id="PTHR15938">
    <property type="entry name" value="TBP-1 INTERACTING PROTEIN"/>
    <property type="match status" value="1"/>
</dbReference>
<comment type="subcellular location">
    <subcellularLocation>
        <location evidence="1">Nucleus</location>
    </subcellularLocation>
</comment>